<comment type="caution">
    <text evidence="4">The sequence shown here is derived from an EMBL/GenBank/DDBJ whole genome shotgun (WGS) entry which is preliminary data.</text>
</comment>
<dbReference type="Gene3D" id="1.25.40.20">
    <property type="entry name" value="Ankyrin repeat-containing domain"/>
    <property type="match status" value="1"/>
</dbReference>
<dbReference type="RefSeq" id="XP_028487024.1">
    <property type="nucleotide sequence ID" value="XM_028629757.1"/>
</dbReference>
<dbReference type="STRING" id="264951.A0A443I000"/>
<proteinExistence type="predicted"/>
<dbReference type="Proteomes" id="UP000283841">
    <property type="component" value="Unassembled WGS sequence"/>
</dbReference>
<feature type="repeat" description="ANK" evidence="3">
    <location>
        <begin position="91"/>
        <end position="123"/>
    </location>
</feature>
<dbReference type="PROSITE" id="PS50088">
    <property type="entry name" value="ANK_REPEAT"/>
    <property type="match status" value="2"/>
</dbReference>
<dbReference type="Pfam" id="PF00023">
    <property type="entry name" value="Ank"/>
    <property type="match status" value="1"/>
</dbReference>
<keyword evidence="2 3" id="KW-0040">ANK repeat</keyword>
<evidence type="ECO:0000256" key="1">
    <source>
        <dbReference type="ARBA" id="ARBA00022737"/>
    </source>
</evidence>
<evidence type="ECO:0000313" key="5">
    <source>
        <dbReference type="Proteomes" id="UP000283841"/>
    </source>
</evidence>
<keyword evidence="1" id="KW-0677">Repeat</keyword>
<keyword evidence="5" id="KW-1185">Reference proteome</keyword>
<dbReference type="InterPro" id="IPR002110">
    <property type="entry name" value="Ankyrin_rpt"/>
</dbReference>
<gene>
    <name evidence="4" type="ORF">C8Q69DRAFT_455227</name>
</gene>
<reference evidence="4 5" key="1">
    <citation type="journal article" date="2018" name="Front. Microbiol.">
        <title>Genomic and genetic insights into a cosmopolitan fungus, Paecilomyces variotii (Eurotiales).</title>
        <authorList>
            <person name="Urquhart A.S."/>
            <person name="Mondo S.J."/>
            <person name="Makela M.R."/>
            <person name="Hane J.K."/>
            <person name="Wiebenga A."/>
            <person name="He G."/>
            <person name="Mihaltcheva S."/>
            <person name="Pangilinan J."/>
            <person name="Lipzen A."/>
            <person name="Barry K."/>
            <person name="de Vries R.P."/>
            <person name="Grigoriev I.V."/>
            <person name="Idnurm A."/>
        </authorList>
    </citation>
    <scope>NUCLEOTIDE SEQUENCE [LARGE SCALE GENOMIC DNA]</scope>
    <source>
        <strain evidence="4 5">CBS 101075</strain>
    </source>
</reference>
<dbReference type="EMBL" id="RCNU01000002">
    <property type="protein sequence ID" value="RWQ97379.1"/>
    <property type="molecule type" value="Genomic_DNA"/>
</dbReference>
<dbReference type="GO" id="GO:0006357">
    <property type="term" value="P:regulation of transcription by RNA polymerase II"/>
    <property type="evidence" value="ECO:0007669"/>
    <property type="project" value="TreeGrafter"/>
</dbReference>
<dbReference type="SMART" id="SM00248">
    <property type="entry name" value="ANK"/>
    <property type="match status" value="8"/>
</dbReference>
<dbReference type="VEuPathDB" id="FungiDB:C8Q69DRAFT_455227"/>
<dbReference type="AlphaFoldDB" id="A0A443I000"/>
<accession>A0A443I000</accession>
<evidence type="ECO:0000256" key="2">
    <source>
        <dbReference type="ARBA" id="ARBA00023043"/>
    </source>
</evidence>
<evidence type="ECO:0000313" key="4">
    <source>
        <dbReference type="EMBL" id="RWQ97379.1"/>
    </source>
</evidence>
<dbReference type="PANTHER" id="PTHR24126:SF14">
    <property type="entry name" value="ANK_REP_REGION DOMAIN-CONTAINING PROTEIN"/>
    <property type="match status" value="1"/>
</dbReference>
<dbReference type="InterPro" id="IPR036770">
    <property type="entry name" value="Ankyrin_rpt-contain_sf"/>
</dbReference>
<name>A0A443I000_BYSSP</name>
<dbReference type="GO" id="GO:0005634">
    <property type="term" value="C:nucleus"/>
    <property type="evidence" value="ECO:0007669"/>
    <property type="project" value="TreeGrafter"/>
</dbReference>
<sequence>MHFSTLPTEIILIIAETSDSQSTINALAQANRALYSLLNSFLYRYHVRRYEPAPALTWAARYGQSRTLQNLLRAGADIYCEALWDAMHGPNESHPIYKAASNGCTSIVKILLDEGMSTRLTDSNYDKMLRLAVSANRIDMVRLLLDQGVNPWYKSKDMSIICCAARQEHSEIVKLLLQDGENRDPFSHGIIHQEISRTLMSYSECSGNEEIARMLIASGADVNSIHHGGIFHDLSATALDTAAWYRRVSTLKLLLAAGANPNLVNSDRKGPLALAAGTDSSLNQDIKGQRMTMVSLLFEYGADPARAGGGGALLSAAGSGNYEMAHFLIDNGTVIKCPELDVPQQAAMDQAVEERDFAMIRRLTNVIWPPRPIRGCPRDIRTREACNRVGIPP</sequence>
<dbReference type="PANTHER" id="PTHR24126">
    <property type="entry name" value="ANKYRIN REPEAT, PH AND SEC7 DOMAIN CONTAINING PROTEIN SECG-RELATED"/>
    <property type="match status" value="1"/>
</dbReference>
<protein>
    <submittedName>
        <fullName evidence="4">Ankyrin repeat-containing domain protein</fullName>
    </submittedName>
</protein>
<dbReference type="SUPFAM" id="SSF48403">
    <property type="entry name" value="Ankyrin repeat"/>
    <property type="match status" value="1"/>
</dbReference>
<organism evidence="4 5">
    <name type="scientific">Byssochlamys spectabilis</name>
    <name type="common">Paecilomyces variotii</name>
    <dbReference type="NCBI Taxonomy" id="264951"/>
    <lineage>
        <taxon>Eukaryota</taxon>
        <taxon>Fungi</taxon>
        <taxon>Dikarya</taxon>
        <taxon>Ascomycota</taxon>
        <taxon>Pezizomycotina</taxon>
        <taxon>Eurotiomycetes</taxon>
        <taxon>Eurotiomycetidae</taxon>
        <taxon>Eurotiales</taxon>
        <taxon>Thermoascaceae</taxon>
        <taxon>Paecilomyces</taxon>
    </lineage>
</organism>
<feature type="repeat" description="ANK" evidence="3">
    <location>
        <begin position="234"/>
        <end position="266"/>
    </location>
</feature>
<dbReference type="GeneID" id="39599034"/>
<evidence type="ECO:0000256" key="3">
    <source>
        <dbReference type="PROSITE-ProRule" id="PRU00023"/>
    </source>
</evidence>
<dbReference type="Pfam" id="PF12796">
    <property type="entry name" value="Ank_2"/>
    <property type="match status" value="2"/>
</dbReference>
<dbReference type="GO" id="GO:0061629">
    <property type="term" value="F:RNA polymerase II-specific DNA-binding transcription factor binding"/>
    <property type="evidence" value="ECO:0007669"/>
    <property type="project" value="TreeGrafter"/>
</dbReference>